<organism evidence="1 2">
    <name type="scientific">Persea americana</name>
    <name type="common">Avocado</name>
    <dbReference type="NCBI Taxonomy" id="3435"/>
    <lineage>
        <taxon>Eukaryota</taxon>
        <taxon>Viridiplantae</taxon>
        <taxon>Streptophyta</taxon>
        <taxon>Embryophyta</taxon>
        <taxon>Tracheophyta</taxon>
        <taxon>Spermatophyta</taxon>
        <taxon>Magnoliopsida</taxon>
        <taxon>Magnoliidae</taxon>
        <taxon>Laurales</taxon>
        <taxon>Lauraceae</taxon>
        <taxon>Persea</taxon>
    </lineage>
</organism>
<accession>A0ACC2KBS6</accession>
<comment type="caution">
    <text evidence="1">The sequence shown here is derived from an EMBL/GenBank/DDBJ whole genome shotgun (WGS) entry which is preliminary data.</text>
</comment>
<gene>
    <name evidence="1" type="ORF">MRB53_014737</name>
</gene>
<dbReference type="EMBL" id="CM056812">
    <property type="protein sequence ID" value="KAJ8618551.1"/>
    <property type="molecule type" value="Genomic_DNA"/>
</dbReference>
<dbReference type="Proteomes" id="UP001234297">
    <property type="component" value="Chromosome 4"/>
</dbReference>
<evidence type="ECO:0000313" key="2">
    <source>
        <dbReference type="Proteomes" id="UP001234297"/>
    </source>
</evidence>
<reference evidence="1 2" key="1">
    <citation type="journal article" date="2022" name="Hortic Res">
        <title>A haplotype resolved chromosomal level avocado genome allows analysis of novel avocado genes.</title>
        <authorList>
            <person name="Nath O."/>
            <person name="Fletcher S.J."/>
            <person name="Hayward A."/>
            <person name="Shaw L.M."/>
            <person name="Masouleh A.K."/>
            <person name="Furtado A."/>
            <person name="Henry R.J."/>
            <person name="Mitter N."/>
        </authorList>
    </citation>
    <scope>NUCLEOTIDE SEQUENCE [LARGE SCALE GENOMIC DNA]</scope>
    <source>
        <strain evidence="2">cv. Hass</strain>
    </source>
</reference>
<proteinExistence type="predicted"/>
<sequence length="102" mass="10965">MEPLGFKKTDPENCPCNTKCDGFLLLDNSISSLMFSFEISLTPSLLYLPSRRAVACLPAHTLRPRQPLASPDAASATPAPIFVFHNVVPAHNATPISSLTAN</sequence>
<keyword evidence="2" id="KW-1185">Reference proteome</keyword>
<protein>
    <submittedName>
        <fullName evidence="1">Uncharacterized protein</fullName>
    </submittedName>
</protein>
<evidence type="ECO:0000313" key="1">
    <source>
        <dbReference type="EMBL" id="KAJ8618551.1"/>
    </source>
</evidence>
<name>A0ACC2KBS6_PERAE</name>